<keyword evidence="2" id="KW-1185">Reference proteome</keyword>
<evidence type="ECO:0000313" key="1">
    <source>
        <dbReference type="EMBL" id="KAF2197636.1"/>
    </source>
</evidence>
<dbReference type="AlphaFoldDB" id="A0A9P4JGN2"/>
<proteinExistence type="predicted"/>
<organism evidence="1 2">
    <name type="scientific">Delitschia confertaspora ATCC 74209</name>
    <dbReference type="NCBI Taxonomy" id="1513339"/>
    <lineage>
        <taxon>Eukaryota</taxon>
        <taxon>Fungi</taxon>
        <taxon>Dikarya</taxon>
        <taxon>Ascomycota</taxon>
        <taxon>Pezizomycotina</taxon>
        <taxon>Dothideomycetes</taxon>
        <taxon>Pleosporomycetidae</taxon>
        <taxon>Pleosporales</taxon>
        <taxon>Delitschiaceae</taxon>
        <taxon>Delitschia</taxon>
    </lineage>
</organism>
<sequence>MPPAHPATPLTVPQHSFFTSPVQAHNGQKELPLHLVALIISYIDHAADLARLTRTSRLFYYMALPKLYENVTLRSYSDIRYVNGRPEGYGNGSPFAMGLNTLISRPFAEYIYKFRVAGEWREHDTDDYSKGRVPDNTMMLSVALRAALDKMKKLEAFAWELNTKPMQTVYQGIIARPNLTSLILRQPTKRIPRPTVLIPPLPNLTTLVVYDIDPLCYPDDISILLLTSKKLENLKLHWNPRMREMGEESVNLMNYFGRCLTAKHKIPIKRFAFYNLYTRNNGEGFEDCLDPRCAEEITIINSMGSSDPMTVFLDDTWRIKPAKNVPGKLKMMRGDMVNSDHVKMLARITSLERLYLLGSKPLSKPSSTAVTPTSAPGFAPNTIATPTEQQCKSLASDYLAVIQSNHHGMRHLLLSDTWMLGDEAILQLCKACPNLEQLGVSCCIAPPDNLRKMVALVPRLWALRILIRPASEFGEMLTSMDIEMHRFALATELWKPEYRNLKYFGLGDSIVFKLGHVVGSTTANGVGRGGDNSLNAKRRGPFRVLETVERESVEWIEIWGLDNTEFDTSFP</sequence>
<dbReference type="CDD" id="cd09917">
    <property type="entry name" value="F-box_SF"/>
    <property type="match status" value="1"/>
</dbReference>
<dbReference type="Proteomes" id="UP000799536">
    <property type="component" value="Unassembled WGS sequence"/>
</dbReference>
<gene>
    <name evidence="1" type="ORF">GQ43DRAFT_380525</name>
</gene>
<dbReference type="InterPro" id="IPR032675">
    <property type="entry name" value="LRR_dom_sf"/>
</dbReference>
<dbReference type="OrthoDB" id="5311681at2759"/>
<evidence type="ECO:0008006" key="3">
    <source>
        <dbReference type="Google" id="ProtNLM"/>
    </source>
</evidence>
<evidence type="ECO:0000313" key="2">
    <source>
        <dbReference type="Proteomes" id="UP000799536"/>
    </source>
</evidence>
<dbReference type="Gene3D" id="3.80.10.10">
    <property type="entry name" value="Ribonuclease Inhibitor"/>
    <property type="match status" value="1"/>
</dbReference>
<comment type="caution">
    <text evidence="1">The sequence shown here is derived from an EMBL/GenBank/DDBJ whole genome shotgun (WGS) entry which is preliminary data.</text>
</comment>
<dbReference type="SUPFAM" id="SSF52047">
    <property type="entry name" value="RNI-like"/>
    <property type="match status" value="1"/>
</dbReference>
<protein>
    <recommendedName>
        <fullName evidence="3">F-box domain-containing protein</fullName>
    </recommendedName>
</protein>
<reference evidence="1" key="1">
    <citation type="journal article" date="2020" name="Stud. Mycol.">
        <title>101 Dothideomycetes genomes: a test case for predicting lifestyles and emergence of pathogens.</title>
        <authorList>
            <person name="Haridas S."/>
            <person name="Albert R."/>
            <person name="Binder M."/>
            <person name="Bloem J."/>
            <person name="Labutti K."/>
            <person name="Salamov A."/>
            <person name="Andreopoulos B."/>
            <person name="Baker S."/>
            <person name="Barry K."/>
            <person name="Bills G."/>
            <person name="Bluhm B."/>
            <person name="Cannon C."/>
            <person name="Castanera R."/>
            <person name="Culley D."/>
            <person name="Daum C."/>
            <person name="Ezra D."/>
            <person name="Gonzalez J."/>
            <person name="Henrissat B."/>
            <person name="Kuo A."/>
            <person name="Liang C."/>
            <person name="Lipzen A."/>
            <person name="Lutzoni F."/>
            <person name="Magnuson J."/>
            <person name="Mondo S."/>
            <person name="Nolan M."/>
            <person name="Ohm R."/>
            <person name="Pangilinan J."/>
            <person name="Park H.-J."/>
            <person name="Ramirez L."/>
            <person name="Alfaro M."/>
            <person name="Sun H."/>
            <person name="Tritt A."/>
            <person name="Yoshinaga Y."/>
            <person name="Zwiers L.-H."/>
            <person name="Turgeon B."/>
            <person name="Goodwin S."/>
            <person name="Spatafora J."/>
            <person name="Crous P."/>
            <person name="Grigoriev I."/>
        </authorList>
    </citation>
    <scope>NUCLEOTIDE SEQUENCE</scope>
    <source>
        <strain evidence="1">ATCC 74209</strain>
    </source>
</reference>
<name>A0A9P4JGN2_9PLEO</name>
<accession>A0A9P4JGN2</accession>
<dbReference type="EMBL" id="ML994214">
    <property type="protein sequence ID" value="KAF2197636.1"/>
    <property type="molecule type" value="Genomic_DNA"/>
</dbReference>